<reference evidence="1 2" key="1">
    <citation type="journal article" date="2024" name="Plant J.">
        <title>Genome sequences and population genomics reveal climatic adaptation and genomic divergence between two closely related sweetgum species.</title>
        <authorList>
            <person name="Xu W.Q."/>
            <person name="Ren C.Q."/>
            <person name="Zhang X.Y."/>
            <person name="Comes H.P."/>
            <person name="Liu X.H."/>
            <person name="Li Y.G."/>
            <person name="Kettle C.J."/>
            <person name="Jalonen R."/>
            <person name="Gaisberger H."/>
            <person name="Ma Y.Z."/>
            <person name="Qiu Y.X."/>
        </authorList>
    </citation>
    <scope>NUCLEOTIDE SEQUENCE [LARGE SCALE GENOMIC DNA]</scope>
    <source>
        <strain evidence="1">Hangzhou</strain>
    </source>
</reference>
<accession>A0AAP0S3K1</accession>
<evidence type="ECO:0000313" key="1">
    <source>
        <dbReference type="EMBL" id="KAK9290298.1"/>
    </source>
</evidence>
<evidence type="ECO:0000313" key="2">
    <source>
        <dbReference type="Proteomes" id="UP001415857"/>
    </source>
</evidence>
<proteinExistence type="predicted"/>
<dbReference type="Proteomes" id="UP001415857">
    <property type="component" value="Unassembled WGS sequence"/>
</dbReference>
<gene>
    <name evidence="1" type="ORF">L1049_008465</name>
</gene>
<keyword evidence="2" id="KW-1185">Reference proteome</keyword>
<comment type="caution">
    <text evidence="1">The sequence shown here is derived from an EMBL/GenBank/DDBJ whole genome shotgun (WGS) entry which is preliminary data.</text>
</comment>
<dbReference type="AlphaFoldDB" id="A0AAP0S3K1"/>
<dbReference type="EMBL" id="JBBPBK010000002">
    <property type="protein sequence ID" value="KAK9290298.1"/>
    <property type="molecule type" value="Genomic_DNA"/>
</dbReference>
<name>A0AAP0S3K1_LIQFO</name>
<sequence>MTLLSPYYTTPSCSWWCSLLQSEQERTKTLLYSQPTVFIDVLIGDFPITPSRSRKDCDGEQWKFSAESDEIRFVEMRVEGLSTNKTAHFSVILEVSFEPSLSVL</sequence>
<protein>
    <submittedName>
        <fullName evidence="1">Uncharacterized protein</fullName>
    </submittedName>
</protein>
<organism evidence="1 2">
    <name type="scientific">Liquidambar formosana</name>
    <name type="common">Formosan gum</name>
    <dbReference type="NCBI Taxonomy" id="63359"/>
    <lineage>
        <taxon>Eukaryota</taxon>
        <taxon>Viridiplantae</taxon>
        <taxon>Streptophyta</taxon>
        <taxon>Embryophyta</taxon>
        <taxon>Tracheophyta</taxon>
        <taxon>Spermatophyta</taxon>
        <taxon>Magnoliopsida</taxon>
        <taxon>eudicotyledons</taxon>
        <taxon>Gunneridae</taxon>
        <taxon>Pentapetalae</taxon>
        <taxon>Saxifragales</taxon>
        <taxon>Altingiaceae</taxon>
        <taxon>Liquidambar</taxon>
    </lineage>
</organism>